<dbReference type="EMBL" id="CP182909">
    <property type="protein sequence ID" value="XPM62006.1"/>
    <property type="molecule type" value="Genomic_DNA"/>
</dbReference>
<name>A0ACD5GMB7_9CYAN</name>
<keyword evidence="2" id="KW-1185">Reference proteome</keyword>
<accession>A0ACD5GMB7</accession>
<organism evidence="1 2">
    <name type="scientific">Desertifilum tharense IPPAS B-1220</name>
    <dbReference type="NCBI Taxonomy" id="1781255"/>
    <lineage>
        <taxon>Bacteria</taxon>
        <taxon>Bacillati</taxon>
        <taxon>Cyanobacteriota</taxon>
        <taxon>Cyanophyceae</taxon>
        <taxon>Desertifilales</taxon>
        <taxon>Desertifilaceae</taxon>
        <taxon>Desertifilum</taxon>
    </lineage>
</organism>
<reference evidence="1 2" key="1">
    <citation type="journal article" date="2016" name="Genome Announc.">
        <title>Draft Genome Sequence of the Thermotolerant Cyanobacterium Desertifilum sp. IPPAS B-1220.</title>
        <authorList>
            <person name="Mironov K.S."/>
            <person name="Sinetova M.A."/>
            <person name="Bolatkhan K."/>
            <person name="Zayadan B.K."/>
            <person name="Ustinova V.V."/>
            <person name="Kupriyanova E.V."/>
            <person name="Skrypnik A.N."/>
            <person name="Gogoleva N.E."/>
            <person name="Gogolev Y.V."/>
            <person name="Los D.A."/>
        </authorList>
    </citation>
    <scope>NUCLEOTIDE SEQUENCE [LARGE SCALE GENOMIC DNA]</scope>
    <source>
        <strain evidence="1 2">IPPAS B-1220</strain>
    </source>
</reference>
<evidence type="ECO:0000313" key="1">
    <source>
        <dbReference type="EMBL" id="XPM62006.1"/>
    </source>
</evidence>
<dbReference type="Proteomes" id="UP000095472">
    <property type="component" value="Chromosome"/>
</dbReference>
<protein>
    <submittedName>
        <fullName evidence="1">Uncharacterized protein</fullName>
    </submittedName>
</protein>
<evidence type="ECO:0000313" key="2">
    <source>
        <dbReference type="Proteomes" id="UP000095472"/>
    </source>
</evidence>
<proteinExistence type="predicted"/>
<sequence length="82" mass="9518">MDEPVLGAYSVFFSRQDSSILNKKIIYSRDLYLEKVHRNFLLDIEGEADPFSRLKKLMALDFSRERVVKALVKVTELALVLK</sequence>
<gene>
    <name evidence="1" type="ORF">BH720_018950</name>
</gene>